<evidence type="ECO:0000313" key="2">
    <source>
        <dbReference type="Proteomes" id="UP000182101"/>
    </source>
</evidence>
<name>A0AAC9JEL3_9ALTE</name>
<sequence length="280" mass="30884">MIGNALGDIKELNFSHIRADKAAPGMIVSLEDKSPTRILRCDDNKLHLEGDAIIDIRPEQALTLIGEKYVIDCGGLSPELINSLYLIKSLNESGGIVQHEIGNDGTVFCAQFMQALPILSNNIKEALSTINDSTLATDVPIVISVEHHDDELDFLDQIHFKHFTPQANQTALDVISYQNNGLTPSPEDDGDRCPTEKINKTVHALARHSSTRTSESCCFEAKKYDFGTRLWSASITLKNDDDKRFETLSAATMDLGRKLLRIGQALTEKGGFIDRGSPFK</sequence>
<keyword evidence="1" id="KW-0614">Plasmid</keyword>
<organism evidence="1 2">
    <name type="scientific">Alteromonas mediterranea</name>
    <dbReference type="NCBI Taxonomy" id="314275"/>
    <lineage>
        <taxon>Bacteria</taxon>
        <taxon>Pseudomonadati</taxon>
        <taxon>Pseudomonadota</taxon>
        <taxon>Gammaproteobacteria</taxon>
        <taxon>Alteromonadales</taxon>
        <taxon>Alteromonadaceae</taxon>
        <taxon>Alteromonas/Salinimonas group</taxon>
        <taxon>Alteromonas</taxon>
    </lineage>
</organism>
<evidence type="ECO:0000313" key="1">
    <source>
        <dbReference type="EMBL" id="APD92199.1"/>
    </source>
</evidence>
<geneLocation type="plasmid" evidence="2">
    <name>pamcp48-600</name>
</geneLocation>
<accession>A0AAC9JEL3</accession>
<dbReference type="EMBL" id="CP018025">
    <property type="protein sequence ID" value="APD92199.1"/>
    <property type="molecule type" value="Genomic_DNA"/>
</dbReference>
<proteinExistence type="predicted"/>
<dbReference type="AlphaFoldDB" id="A0AAC9JEL3"/>
<gene>
    <name evidence="1" type="ORF">BM524_19970</name>
</gene>
<dbReference type="Proteomes" id="UP000182101">
    <property type="component" value="Plasmid pAMCP48-600"/>
</dbReference>
<reference evidence="1 2" key="1">
    <citation type="submission" date="2016-11" db="EMBL/GenBank/DDBJ databases">
        <title>Networking in microbes: conjugative elements and plasmids in the genus Alteromonas.</title>
        <authorList>
            <person name="Lopez-Perez M."/>
            <person name="Ramon-Marco N."/>
            <person name="Rodriguez-Valera F."/>
        </authorList>
    </citation>
    <scope>NUCLEOTIDE SEQUENCE [LARGE SCALE GENOMIC DNA]</scope>
    <source>
        <strain evidence="1 2">CP48</strain>
        <plasmid evidence="2">pamcp48-600</plasmid>
    </source>
</reference>
<dbReference type="RefSeq" id="WP_071960812.1">
    <property type="nucleotide sequence ID" value="NZ_CP018025.1"/>
</dbReference>
<protein>
    <submittedName>
        <fullName evidence="1">Uncharacterized protein</fullName>
    </submittedName>
</protein>